<feature type="domain" description="J" evidence="2">
    <location>
        <begin position="10"/>
        <end position="80"/>
    </location>
</feature>
<evidence type="ECO:0000259" key="2">
    <source>
        <dbReference type="PROSITE" id="PS50076"/>
    </source>
</evidence>
<accession>A0A0C9YRI7</accession>
<keyword evidence="4" id="KW-1185">Reference proteome</keyword>
<name>A0A0C9YRI7_9AGAM</name>
<reference evidence="3 4" key="1">
    <citation type="submission" date="2014-04" db="EMBL/GenBank/DDBJ databases">
        <authorList>
            <consortium name="DOE Joint Genome Institute"/>
            <person name="Kuo A."/>
            <person name="Kohler A."/>
            <person name="Costa M.D."/>
            <person name="Nagy L.G."/>
            <person name="Floudas D."/>
            <person name="Copeland A."/>
            <person name="Barry K.W."/>
            <person name="Cichocki N."/>
            <person name="Veneault-Fourrey C."/>
            <person name="LaButti K."/>
            <person name="Lindquist E.A."/>
            <person name="Lipzen A."/>
            <person name="Lundell T."/>
            <person name="Morin E."/>
            <person name="Murat C."/>
            <person name="Sun H."/>
            <person name="Tunlid A."/>
            <person name="Henrissat B."/>
            <person name="Grigoriev I.V."/>
            <person name="Hibbett D.S."/>
            <person name="Martin F."/>
            <person name="Nordberg H.P."/>
            <person name="Cantor M.N."/>
            <person name="Hua S.X."/>
        </authorList>
    </citation>
    <scope>NUCLEOTIDE SEQUENCE [LARGE SCALE GENOMIC DNA]</scope>
    <source>
        <strain evidence="3 4">441</strain>
    </source>
</reference>
<dbReference type="InterPro" id="IPR036869">
    <property type="entry name" value="J_dom_sf"/>
</dbReference>
<feature type="non-terminal residue" evidence="3">
    <location>
        <position position="1"/>
    </location>
</feature>
<organism evidence="3 4">
    <name type="scientific">Pisolithus microcarpus 441</name>
    <dbReference type="NCBI Taxonomy" id="765257"/>
    <lineage>
        <taxon>Eukaryota</taxon>
        <taxon>Fungi</taxon>
        <taxon>Dikarya</taxon>
        <taxon>Basidiomycota</taxon>
        <taxon>Agaricomycotina</taxon>
        <taxon>Agaricomycetes</taxon>
        <taxon>Agaricomycetidae</taxon>
        <taxon>Boletales</taxon>
        <taxon>Sclerodermatineae</taxon>
        <taxon>Pisolithaceae</taxon>
        <taxon>Pisolithus</taxon>
    </lineage>
</organism>
<feature type="region of interest" description="Disordered" evidence="1">
    <location>
        <begin position="1"/>
        <end position="26"/>
    </location>
</feature>
<dbReference type="EMBL" id="KN833695">
    <property type="protein sequence ID" value="KIK27660.1"/>
    <property type="molecule type" value="Genomic_DNA"/>
</dbReference>
<dbReference type="Proteomes" id="UP000054018">
    <property type="component" value="Unassembled WGS sequence"/>
</dbReference>
<feature type="compositionally biased region" description="Basic and acidic residues" evidence="1">
    <location>
        <begin position="10"/>
        <end position="26"/>
    </location>
</feature>
<dbReference type="SUPFAM" id="SSF46565">
    <property type="entry name" value="Chaperone J-domain"/>
    <property type="match status" value="1"/>
</dbReference>
<sequence>LPFPNQRNPKPHDIFHLPRSATQKEIKQRCKSTPKEHRNYELVRIYHPDSIIARRDPPEVSQERIQAINKAYGILSGKSVSQDEPEATAMERRMDPTWLRSRISRQPYFDDVSADDRWKERFIVM</sequence>
<dbReference type="STRING" id="765257.A0A0C9YRI7"/>
<gene>
    <name evidence="3" type="ORF">PISMIDRAFT_64154</name>
</gene>
<dbReference type="Gene3D" id="1.10.287.110">
    <property type="entry name" value="DnaJ domain"/>
    <property type="match status" value="1"/>
</dbReference>
<evidence type="ECO:0000313" key="3">
    <source>
        <dbReference type="EMBL" id="KIK27660.1"/>
    </source>
</evidence>
<dbReference type="CDD" id="cd06257">
    <property type="entry name" value="DnaJ"/>
    <property type="match status" value="1"/>
</dbReference>
<reference evidence="4" key="2">
    <citation type="submission" date="2015-01" db="EMBL/GenBank/DDBJ databases">
        <title>Evolutionary Origins and Diversification of the Mycorrhizal Mutualists.</title>
        <authorList>
            <consortium name="DOE Joint Genome Institute"/>
            <consortium name="Mycorrhizal Genomics Consortium"/>
            <person name="Kohler A."/>
            <person name="Kuo A."/>
            <person name="Nagy L.G."/>
            <person name="Floudas D."/>
            <person name="Copeland A."/>
            <person name="Barry K.W."/>
            <person name="Cichocki N."/>
            <person name="Veneault-Fourrey C."/>
            <person name="LaButti K."/>
            <person name="Lindquist E.A."/>
            <person name="Lipzen A."/>
            <person name="Lundell T."/>
            <person name="Morin E."/>
            <person name="Murat C."/>
            <person name="Riley R."/>
            <person name="Ohm R."/>
            <person name="Sun H."/>
            <person name="Tunlid A."/>
            <person name="Henrissat B."/>
            <person name="Grigoriev I.V."/>
            <person name="Hibbett D.S."/>
            <person name="Martin F."/>
        </authorList>
    </citation>
    <scope>NUCLEOTIDE SEQUENCE [LARGE SCALE GENOMIC DNA]</scope>
    <source>
        <strain evidence="4">441</strain>
    </source>
</reference>
<feature type="non-terminal residue" evidence="3">
    <location>
        <position position="125"/>
    </location>
</feature>
<dbReference type="PROSITE" id="PS50076">
    <property type="entry name" value="DNAJ_2"/>
    <property type="match status" value="1"/>
</dbReference>
<dbReference type="AlphaFoldDB" id="A0A0C9YRI7"/>
<proteinExistence type="predicted"/>
<dbReference type="InterPro" id="IPR001623">
    <property type="entry name" value="DnaJ_domain"/>
</dbReference>
<evidence type="ECO:0000256" key="1">
    <source>
        <dbReference type="SAM" id="MobiDB-lite"/>
    </source>
</evidence>
<dbReference type="HOGENOM" id="CLU_2055223_0_0_1"/>
<dbReference type="OrthoDB" id="445556at2759"/>
<protein>
    <recommendedName>
        <fullName evidence="2">J domain-containing protein</fullName>
    </recommendedName>
</protein>
<evidence type="ECO:0000313" key="4">
    <source>
        <dbReference type="Proteomes" id="UP000054018"/>
    </source>
</evidence>